<protein>
    <recommendedName>
        <fullName evidence="1">Reverse transcriptase domain-containing protein</fullName>
    </recommendedName>
</protein>
<dbReference type="PANTHER" id="PTHR34047:SF8">
    <property type="entry name" value="PROTEIN YKFC"/>
    <property type="match status" value="1"/>
</dbReference>
<dbReference type="EMBL" id="MGKI01000002">
    <property type="protein sequence ID" value="OGN23511.1"/>
    <property type="molecule type" value="Genomic_DNA"/>
</dbReference>
<evidence type="ECO:0000259" key="1">
    <source>
        <dbReference type="PROSITE" id="PS50878"/>
    </source>
</evidence>
<dbReference type="PANTHER" id="PTHR34047">
    <property type="entry name" value="NUCLEAR INTRON MATURASE 1, MITOCHONDRIAL-RELATED"/>
    <property type="match status" value="1"/>
</dbReference>
<dbReference type="SUPFAM" id="SSF56672">
    <property type="entry name" value="DNA/RNA polymerases"/>
    <property type="match status" value="1"/>
</dbReference>
<evidence type="ECO:0000313" key="2">
    <source>
        <dbReference type="EMBL" id="OGN23511.1"/>
    </source>
</evidence>
<dbReference type="Gene3D" id="3.30.70.270">
    <property type="match status" value="1"/>
</dbReference>
<dbReference type="InterPro" id="IPR043502">
    <property type="entry name" value="DNA/RNA_pol_sf"/>
</dbReference>
<dbReference type="PROSITE" id="PS50878">
    <property type="entry name" value="RT_POL"/>
    <property type="match status" value="1"/>
</dbReference>
<organism evidence="2 3">
    <name type="scientific">Candidatus Yanofskybacteria bacterium RIFCSPLOWO2_01_FULL_42_49</name>
    <dbReference type="NCBI Taxonomy" id="1802694"/>
    <lineage>
        <taxon>Bacteria</taxon>
        <taxon>Candidatus Yanofskyibacteriota</taxon>
    </lineage>
</organism>
<name>A0A1F8GE03_9BACT</name>
<dbReference type="CDD" id="cd01651">
    <property type="entry name" value="RT_G2_intron"/>
    <property type="match status" value="1"/>
</dbReference>
<proteinExistence type="predicted"/>
<dbReference type="Proteomes" id="UP000178227">
    <property type="component" value="Unassembled WGS sequence"/>
</dbReference>
<dbReference type="Pfam" id="PF00078">
    <property type="entry name" value="RVT_1"/>
    <property type="match status" value="1"/>
</dbReference>
<dbReference type="InterPro" id="IPR051083">
    <property type="entry name" value="GrpII_Intron_Splice-Mob/Def"/>
</dbReference>
<feature type="domain" description="Reverse transcriptase" evidence="1">
    <location>
        <begin position="1"/>
        <end position="281"/>
    </location>
</feature>
<dbReference type="AlphaFoldDB" id="A0A1F8GE03"/>
<accession>A0A1F8GE03</accession>
<evidence type="ECO:0000313" key="3">
    <source>
        <dbReference type="Proteomes" id="UP000178227"/>
    </source>
</evidence>
<reference evidence="2 3" key="1">
    <citation type="journal article" date="2016" name="Nat. Commun.">
        <title>Thousands of microbial genomes shed light on interconnected biogeochemical processes in an aquifer system.</title>
        <authorList>
            <person name="Anantharaman K."/>
            <person name="Brown C.T."/>
            <person name="Hug L.A."/>
            <person name="Sharon I."/>
            <person name="Castelle C.J."/>
            <person name="Probst A.J."/>
            <person name="Thomas B.C."/>
            <person name="Singh A."/>
            <person name="Wilkins M.J."/>
            <person name="Karaoz U."/>
            <person name="Brodie E.L."/>
            <person name="Williams K.H."/>
            <person name="Hubbard S.S."/>
            <person name="Banfield J.F."/>
        </authorList>
    </citation>
    <scope>NUCLEOTIDE SEQUENCE [LARGE SCALE GENOMIC DNA]</scope>
</reference>
<gene>
    <name evidence="2" type="ORF">A2918_00445</name>
</gene>
<dbReference type="InterPro" id="IPR043128">
    <property type="entry name" value="Rev_trsase/Diguanyl_cyclase"/>
</dbReference>
<sequence length="350" mass="41550">MRVFHNVFNKIISLENLVISWREFRIGKKHRRDTLIFERDLEDNLWGLHRVLVDRTYKHSGYSSFFVQDPKVRHIHKALVRDRVLHHAIVKHLNPIFEPTFIYDSYSCRIDKGTHRGVEAFAEHARQVSKNWTIPCWVLKCDVRKFFASIDHKVLLDIVFKQVTDLDARWLINEVISSFKSEFTINPEKPKGLPIGNLTSQLFANVYLNELDQFMKHQLKEKHYIRYADDFVILHPQRDHCLNIVKPINALLKETLKLELHPNKITVRKFSQGVDFLGYVCFPHFVIPRVKTECRIFNKIHRNILLFKHNQLSLESLNQSIHSYFGILSHSDSFELQQGLENQIFFWLTQ</sequence>
<dbReference type="InterPro" id="IPR000477">
    <property type="entry name" value="RT_dom"/>
</dbReference>
<comment type="caution">
    <text evidence="2">The sequence shown here is derived from an EMBL/GenBank/DDBJ whole genome shotgun (WGS) entry which is preliminary data.</text>
</comment>